<dbReference type="STRING" id="9785.ENSLAFP00000021600"/>
<feature type="compositionally biased region" description="Basic and acidic residues" evidence="3">
    <location>
        <begin position="1"/>
        <end position="16"/>
    </location>
</feature>
<feature type="domain" description="EF-hand" evidence="4">
    <location>
        <begin position="481"/>
        <end position="516"/>
    </location>
</feature>
<dbReference type="HOGENOM" id="CLU_028005_0_0_1"/>
<dbReference type="PANTHER" id="PTHR47500:SF1">
    <property type="entry name" value="SPERMATOGENESIS-ASSOCIATED PROTEIN 21"/>
    <property type="match status" value="1"/>
</dbReference>
<evidence type="ECO:0000256" key="1">
    <source>
        <dbReference type="ARBA" id="ARBA00022723"/>
    </source>
</evidence>
<dbReference type="InterPro" id="IPR002048">
    <property type="entry name" value="EF_hand_dom"/>
</dbReference>
<feature type="region of interest" description="Disordered" evidence="3">
    <location>
        <begin position="1"/>
        <end position="34"/>
    </location>
</feature>
<protein>
    <recommendedName>
        <fullName evidence="4">EF-hand domain-containing protein</fullName>
    </recommendedName>
</protein>
<sequence length="696" mass="75456">MEDRNAQAYTEDRIKAPEAQPISGLSTTSQMAGVGPTISGFIQAVFPDAPETGCEKQPSSAPGDPEKGPEHTAASEQRAPELSTRELRPQTGTGKKQSSWAPQEEPGGLQAEQDQTNPESKLGLQPPRVPVASDGLQQPSSGKEPERQEGRQPNPGTEEGQPPESCQGPEVQPTPGHQAVDMTQTTEPCCTLDSCGQALGDNPPQEASTPDIKPQDTLPKPGLGGHGDSSQEAMPLMLTVTLEEKMDTPFQSSKPGPKIPEGGEEAVETQPAPEPVPPLVTRHIRPCRESPIALRSPPEPPSQWSGESQGCLCIDVCVFVYVLQFRKVGAPFWTAEYTTVIISDTAISTIPTALPPSSPNPNPSPASSPDFSSVGQHGVYKLPSIEPSWPSALVLEAISIQSTKVNSTVLESERPVGYVLDAKRRSLVSLAFLPHQLNPCPGPRVEQAEEAFRSYFEIFNGPGEVDAQSLKSTLLLVGISLTPAQVEDALMSADIDGDGHVDFKDFLAVMTDTKRFFCSVEQNVLTGITPPNPHTLLFEILSLMVEMLALPEAALEEITNYYQKKLKEATCRAGEVDSAIGRLRSRKKLPYNPQQVDNFEVPERRVLRILSRLKQQNYAANLQSPYAQVPCIPLCPRLDKKTVRRKQGSHYVLDQYTATNLGPDTRGLFCPSGPQGGREHSSDSQKWFSSVPARTH</sequence>
<dbReference type="CDD" id="cd00051">
    <property type="entry name" value="EFh"/>
    <property type="match status" value="1"/>
</dbReference>
<feature type="region of interest" description="Disordered" evidence="3">
    <location>
        <begin position="352"/>
        <end position="372"/>
    </location>
</feature>
<dbReference type="GO" id="GO:0005509">
    <property type="term" value="F:calcium ion binding"/>
    <property type="evidence" value="ECO:0007669"/>
    <property type="project" value="InterPro"/>
</dbReference>
<feature type="compositionally biased region" description="Pro residues" evidence="3">
    <location>
        <begin position="353"/>
        <end position="366"/>
    </location>
</feature>
<dbReference type="Proteomes" id="UP000007646">
    <property type="component" value="Unassembled WGS sequence"/>
</dbReference>
<feature type="region of interest" description="Disordered" evidence="3">
    <location>
        <begin position="665"/>
        <end position="696"/>
    </location>
</feature>
<dbReference type="InterPro" id="IPR043520">
    <property type="entry name" value="SPT21"/>
</dbReference>
<keyword evidence="1" id="KW-0479">Metal-binding</keyword>
<feature type="compositionally biased region" description="Polar residues" evidence="3">
    <location>
        <begin position="90"/>
        <end position="101"/>
    </location>
</feature>
<evidence type="ECO:0000259" key="4">
    <source>
        <dbReference type="PROSITE" id="PS50222"/>
    </source>
</evidence>
<reference evidence="5" key="2">
    <citation type="submission" date="2025-08" db="UniProtKB">
        <authorList>
            <consortium name="Ensembl"/>
        </authorList>
    </citation>
    <scope>IDENTIFICATION</scope>
    <source>
        <strain evidence="5">Isolate ISIS603380</strain>
    </source>
</reference>
<dbReference type="InParanoid" id="G3U192"/>
<dbReference type="SMART" id="SM00054">
    <property type="entry name" value="EFh"/>
    <property type="match status" value="1"/>
</dbReference>
<feature type="region of interest" description="Disordered" evidence="3">
    <location>
        <begin position="247"/>
        <end position="281"/>
    </location>
</feature>
<organism evidence="5 6">
    <name type="scientific">Loxodonta africana</name>
    <name type="common">African elephant</name>
    <dbReference type="NCBI Taxonomy" id="9785"/>
    <lineage>
        <taxon>Eukaryota</taxon>
        <taxon>Metazoa</taxon>
        <taxon>Chordata</taxon>
        <taxon>Craniata</taxon>
        <taxon>Vertebrata</taxon>
        <taxon>Euteleostomi</taxon>
        <taxon>Mammalia</taxon>
        <taxon>Eutheria</taxon>
        <taxon>Afrotheria</taxon>
        <taxon>Proboscidea</taxon>
        <taxon>Elephantidae</taxon>
        <taxon>Loxodonta</taxon>
    </lineage>
</organism>
<evidence type="ECO:0000256" key="3">
    <source>
        <dbReference type="SAM" id="MobiDB-lite"/>
    </source>
</evidence>
<dbReference type="GeneTree" id="ENSGT00940000162494"/>
<evidence type="ECO:0000256" key="2">
    <source>
        <dbReference type="ARBA" id="ARBA00022837"/>
    </source>
</evidence>
<dbReference type="AlphaFoldDB" id="G3U192"/>
<reference evidence="5" key="3">
    <citation type="submission" date="2025-09" db="UniProtKB">
        <authorList>
            <consortium name="Ensembl"/>
        </authorList>
    </citation>
    <scope>IDENTIFICATION</scope>
    <source>
        <strain evidence="5">Isolate ISIS603380</strain>
    </source>
</reference>
<keyword evidence="2" id="KW-0106">Calcium</keyword>
<dbReference type="PROSITE" id="PS50222">
    <property type="entry name" value="EF_HAND_2"/>
    <property type="match status" value="1"/>
</dbReference>
<name>G3U192_LOXAF</name>
<dbReference type="eggNOG" id="KOG0027">
    <property type="taxonomic scope" value="Eukaryota"/>
</dbReference>
<dbReference type="InterPro" id="IPR011992">
    <property type="entry name" value="EF-hand-dom_pair"/>
</dbReference>
<accession>G3U192</accession>
<dbReference type="InterPro" id="IPR018247">
    <property type="entry name" value="EF_Hand_1_Ca_BS"/>
</dbReference>
<dbReference type="Gene3D" id="1.10.238.10">
    <property type="entry name" value="EF-hand"/>
    <property type="match status" value="1"/>
</dbReference>
<dbReference type="Ensembl" id="ENSLAFT00000026685.1">
    <property type="protein sequence ID" value="ENSLAFP00000021600.1"/>
    <property type="gene ID" value="ENSLAFG00000026926.1"/>
</dbReference>
<reference evidence="5 6" key="1">
    <citation type="submission" date="2009-06" db="EMBL/GenBank/DDBJ databases">
        <title>The Genome Sequence of Loxodonta africana (African elephant).</title>
        <authorList>
            <person name="Di Palma F."/>
            <person name="Heiman D."/>
            <person name="Young S."/>
            <person name="Johnson J."/>
            <person name="Lander E.S."/>
            <person name="Lindblad-Toh K."/>
        </authorList>
    </citation>
    <scope>NUCLEOTIDE SEQUENCE [LARGE SCALE GENOMIC DNA]</scope>
    <source>
        <strain evidence="5 6">Isolate ISIS603380</strain>
    </source>
</reference>
<keyword evidence="6" id="KW-1185">Reference proteome</keyword>
<proteinExistence type="predicted"/>
<evidence type="ECO:0000313" key="5">
    <source>
        <dbReference type="Ensembl" id="ENSLAFP00000021600.1"/>
    </source>
</evidence>
<dbReference type="PANTHER" id="PTHR47500">
    <property type="entry name" value="EF-HAND CALCIUM-BINDING DOMAIN-CONTAINING PROTEIN"/>
    <property type="match status" value="1"/>
</dbReference>
<dbReference type="PROSITE" id="PS00018">
    <property type="entry name" value="EF_HAND_1"/>
    <property type="match status" value="1"/>
</dbReference>
<dbReference type="OMA" id="HARYIDS"/>
<feature type="region of interest" description="Disordered" evidence="3">
    <location>
        <begin position="46"/>
        <end position="231"/>
    </location>
</feature>
<evidence type="ECO:0000313" key="6">
    <source>
        <dbReference type="Proteomes" id="UP000007646"/>
    </source>
</evidence>
<dbReference type="SUPFAM" id="SSF47473">
    <property type="entry name" value="EF-hand"/>
    <property type="match status" value="1"/>
</dbReference>